<proteinExistence type="predicted"/>
<name>A0A9N8ZGC6_9GLOM</name>
<organism evidence="3 4">
    <name type="scientific">Diversispora eburnea</name>
    <dbReference type="NCBI Taxonomy" id="1213867"/>
    <lineage>
        <taxon>Eukaryota</taxon>
        <taxon>Fungi</taxon>
        <taxon>Fungi incertae sedis</taxon>
        <taxon>Mucoromycota</taxon>
        <taxon>Glomeromycotina</taxon>
        <taxon>Glomeromycetes</taxon>
        <taxon>Diversisporales</taxon>
        <taxon>Diversisporaceae</taxon>
        <taxon>Diversispora</taxon>
    </lineage>
</organism>
<dbReference type="EMBL" id="CAJVPK010000323">
    <property type="protein sequence ID" value="CAG8494115.1"/>
    <property type="molecule type" value="Genomic_DNA"/>
</dbReference>
<feature type="domain" description="BTB" evidence="2">
    <location>
        <begin position="17"/>
        <end position="118"/>
    </location>
</feature>
<evidence type="ECO:0000256" key="1">
    <source>
        <dbReference type="SAM" id="MobiDB-lite"/>
    </source>
</evidence>
<evidence type="ECO:0000313" key="4">
    <source>
        <dbReference type="Proteomes" id="UP000789706"/>
    </source>
</evidence>
<evidence type="ECO:0000313" key="3">
    <source>
        <dbReference type="EMBL" id="CAG8494115.1"/>
    </source>
</evidence>
<accession>A0A9N8ZGC6</accession>
<reference evidence="3" key="1">
    <citation type="submission" date="2021-06" db="EMBL/GenBank/DDBJ databases">
        <authorList>
            <person name="Kallberg Y."/>
            <person name="Tangrot J."/>
            <person name="Rosling A."/>
        </authorList>
    </citation>
    <scope>NUCLEOTIDE SEQUENCE</scope>
    <source>
        <strain evidence="3">AZ414A</strain>
    </source>
</reference>
<sequence>MEESNSIRQNVPNVSNDRVVLNVGGVKYETYRSTLTAYPDTLLGTMFQERNKSLLIPTNENEYFFDRDGLIFRYIIQFYRTGEIFWAEDTNFIYEPTQSVYINRRELELELDYFQIPYPGFGGSIGGIDKFGVVELVDGFLNALDNVAYHVIKKYHATIKIQFRLGMIDYDEVDQDMESLVSELLLPFKLVGYKILCKFDKEIAAYLLNNHKSIDSRVMKRTNKGYYEIRLSMKDFDSLDDQIVFKYSKLSKVVDPSKIISNNFDNDENNENNENNYNDN</sequence>
<dbReference type="GO" id="GO:0051260">
    <property type="term" value="P:protein homooligomerization"/>
    <property type="evidence" value="ECO:0007669"/>
    <property type="project" value="InterPro"/>
</dbReference>
<dbReference type="InterPro" id="IPR003131">
    <property type="entry name" value="T1-type_BTB"/>
</dbReference>
<protein>
    <submittedName>
        <fullName evidence="3">9331_t:CDS:1</fullName>
    </submittedName>
</protein>
<keyword evidence="4" id="KW-1185">Reference proteome</keyword>
<evidence type="ECO:0000259" key="2">
    <source>
        <dbReference type="SMART" id="SM00225"/>
    </source>
</evidence>
<feature type="region of interest" description="Disordered" evidence="1">
    <location>
        <begin position="261"/>
        <end position="280"/>
    </location>
</feature>
<dbReference type="InterPro" id="IPR011333">
    <property type="entry name" value="SKP1/BTB/POZ_sf"/>
</dbReference>
<dbReference type="AlphaFoldDB" id="A0A9N8ZGC6"/>
<dbReference type="SMART" id="SM00225">
    <property type="entry name" value="BTB"/>
    <property type="match status" value="1"/>
</dbReference>
<dbReference type="PANTHER" id="PTHR14499">
    <property type="entry name" value="POTASSIUM CHANNEL TETRAMERIZATION DOMAIN-CONTAINING"/>
    <property type="match status" value="1"/>
</dbReference>
<dbReference type="Gene3D" id="3.30.710.10">
    <property type="entry name" value="Potassium Channel Kv1.1, Chain A"/>
    <property type="match status" value="1"/>
</dbReference>
<comment type="caution">
    <text evidence="3">The sequence shown here is derived from an EMBL/GenBank/DDBJ whole genome shotgun (WGS) entry which is preliminary data.</text>
</comment>
<dbReference type="PANTHER" id="PTHR14499:SF136">
    <property type="entry name" value="GH08630P"/>
    <property type="match status" value="1"/>
</dbReference>
<dbReference type="OrthoDB" id="10025005at2759"/>
<dbReference type="SUPFAM" id="SSF54695">
    <property type="entry name" value="POZ domain"/>
    <property type="match status" value="1"/>
</dbReference>
<dbReference type="Pfam" id="PF02214">
    <property type="entry name" value="BTB_2"/>
    <property type="match status" value="1"/>
</dbReference>
<gene>
    <name evidence="3" type="ORF">DEBURN_LOCUS4332</name>
</gene>
<dbReference type="Proteomes" id="UP000789706">
    <property type="component" value="Unassembled WGS sequence"/>
</dbReference>
<dbReference type="InterPro" id="IPR000210">
    <property type="entry name" value="BTB/POZ_dom"/>
</dbReference>